<dbReference type="RefSeq" id="XP_032139208.1">
    <property type="nucleotide sequence ID" value="XM_032283317.1"/>
</dbReference>
<dbReference type="PANTHER" id="PTHR14068">
    <property type="entry name" value="EUKARYOTIC TRANSLATION INITIATION FACTOR 3 EIF3 -RELATED"/>
    <property type="match status" value="1"/>
</dbReference>
<evidence type="ECO:0000259" key="6">
    <source>
        <dbReference type="Pfam" id="PF08662"/>
    </source>
</evidence>
<keyword evidence="4" id="KW-0694">RNA-binding</keyword>
<evidence type="ECO:0000256" key="1">
    <source>
        <dbReference type="ARBA" id="ARBA00022490"/>
    </source>
</evidence>
<organism evidence="7 8">
    <name type="scientific">Sapajus apella</name>
    <name type="common">Brown-capped capuchin</name>
    <name type="synonym">Cebus apella</name>
    <dbReference type="NCBI Taxonomy" id="9515"/>
    <lineage>
        <taxon>Eukaryota</taxon>
        <taxon>Metazoa</taxon>
        <taxon>Chordata</taxon>
        <taxon>Craniata</taxon>
        <taxon>Vertebrata</taxon>
        <taxon>Euteleostomi</taxon>
        <taxon>Mammalia</taxon>
        <taxon>Eutheria</taxon>
        <taxon>Euarchontoglires</taxon>
        <taxon>Primates</taxon>
        <taxon>Haplorrhini</taxon>
        <taxon>Platyrrhini</taxon>
        <taxon>Cebidae</taxon>
        <taxon>Cebinae</taxon>
        <taxon>Sapajus</taxon>
    </lineage>
</organism>
<evidence type="ECO:0000256" key="5">
    <source>
        <dbReference type="ARBA" id="ARBA00022917"/>
    </source>
</evidence>
<feature type="domain" description="Translation initiation factor beta propellor-like" evidence="6">
    <location>
        <begin position="1"/>
        <end position="83"/>
    </location>
</feature>
<evidence type="ECO:0000256" key="3">
    <source>
        <dbReference type="ARBA" id="ARBA00022574"/>
    </source>
</evidence>
<dbReference type="GO" id="GO:0003723">
    <property type="term" value="F:RNA binding"/>
    <property type="evidence" value="ECO:0007669"/>
    <property type="project" value="UniProtKB-KW"/>
</dbReference>
<name>A0A6J3I9K2_SAPAP</name>
<accession>A0A6J3I9K2</accession>
<protein>
    <submittedName>
        <fullName evidence="8">Eukaryotic translation initiation factor 3 subunit B-like</fullName>
    </submittedName>
</protein>
<reference evidence="8" key="1">
    <citation type="submission" date="2025-08" db="UniProtKB">
        <authorList>
            <consortium name="RefSeq"/>
        </authorList>
    </citation>
    <scope>IDENTIFICATION</scope>
    <source>
        <tissue evidence="8">Blood</tissue>
    </source>
</reference>
<dbReference type="GO" id="GO:0031369">
    <property type="term" value="F:translation initiation factor binding"/>
    <property type="evidence" value="ECO:0007669"/>
    <property type="project" value="InterPro"/>
</dbReference>
<dbReference type="SUPFAM" id="SSF82171">
    <property type="entry name" value="DPP6 N-terminal domain-like"/>
    <property type="match status" value="1"/>
</dbReference>
<evidence type="ECO:0000313" key="8">
    <source>
        <dbReference type="RefSeq" id="XP_032139208.1"/>
    </source>
</evidence>
<evidence type="ECO:0000313" key="7">
    <source>
        <dbReference type="Proteomes" id="UP000504640"/>
    </source>
</evidence>
<dbReference type="Proteomes" id="UP000504640">
    <property type="component" value="Unplaced"/>
</dbReference>
<gene>
    <name evidence="8" type="primary">LOC116554986</name>
</gene>
<sequence length="122" mass="13650">MREKQVPVDVVEMKETIIAFAWEPNGSKFAVLHGEAPRISVFFYHVKNNGKTKLIKMFDQQQTNGVFLSPQGQFVVLAGLRSTSQSTTWPLNSSGILQAALLRVYEANAGGSDRKPQTRKKR</sequence>
<evidence type="ECO:0000256" key="4">
    <source>
        <dbReference type="ARBA" id="ARBA00022884"/>
    </source>
</evidence>
<dbReference type="GeneID" id="116554986"/>
<proteinExistence type="predicted"/>
<keyword evidence="5" id="KW-0648">Protein biosynthesis</keyword>
<dbReference type="GO" id="GO:0003743">
    <property type="term" value="F:translation initiation factor activity"/>
    <property type="evidence" value="ECO:0007669"/>
    <property type="project" value="UniProtKB-KW"/>
</dbReference>
<keyword evidence="7" id="KW-1185">Reference proteome</keyword>
<dbReference type="PANTHER" id="PTHR14068:SF0">
    <property type="entry name" value="EUKARYOTIC TRANSLATION INITIATION FACTOR 3 SUBUNIT B"/>
    <property type="match status" value="1"/>
</dbReference>
<dbReference type="Pfam" id="PF08662">
    <property type="entry name" value="eIF2A"/>
    <property type="match status" value="1"/>
</dbReference>
<dbReference type="AlphaFoldDB" id="A0A6J3I9K2"/>
<keyword evidence="1" id="KW-0963">Cytoplasm</keyword>
<dbReference type="InterPro" id="IPR013979">
    <property type="entry name" value="TIF_beta_prop-like"/>
</dbReference>
<dbReference type="InterPro" id="IPR011400">
    <property type="entry name" value="EIF3B"/>
</dbReference>
<keyword evidence="2" id="KW-0396">Initiation factor</keyword>
<keyword evidence="3" id="KW-0853">WD repeat</keyword>
<dbReference type="GO" id="GO:0005852">
    <property type="term" value="C:eukaryotic translation initiation factor 3 complex"/>
    <property type="evidence" value="ECO:0007669"/>
    <property type="project" value="InterPro"/>
</dbReference>
<evidence type="ECO:0000256" key="2">
    <source>
        <dbReference type="ARBA" id="ARBA00022540"/>
    </source>
</evidence>